<comment type="caution">
    <text evidence="3">The sequence shown here is derived from an EMBL/GenBank/DDBJ whole genome shotgun (WGS) entry which is preliminary data.</text>
</comment>
<feature type="domain" description="Peptidoglycan binding-like" evidence="2">
    <location>
        <begin position="311"/>
        <end position="366"/>
    </location>
</feature>
<dbReference type="RefSeq" id="WP_307626273.1">
    <property type="nucleotide sequence ID" value="NZ_JAUSZS010000003.1"/>
</dbReference>
<feature type="compositionally biased region" description="Gly residues" evidence="1">
    <location>
        <begin position="222"/>
        <end position="231"/>
    </location>
</feature>
<feature type="compositionally biased region" description="Polar residues" evidence="1">
    <location>
        <begin position="233"/>
        <end position="246"/>
    </location>
</feature>
<dbReference type="Proteomes" id="UP001223072">
    <property type="component" value="Unassembled WGS sequence"/>
</dbReference>
<keyword evidence="4" id="KW-1185">Reference proteome</keyword>
<feature type="region of interest" description="Disordered" evidence="1">
    <location>
        <begin position="217"/>
        <end position="247"/>
    </location>
</feature>
<gene>
    <name evidence="3" type="ORF">QFZ49_002220</name>
</gene>
<dbReference type="InterPro" id="IPR036366">
    <property type="entry name" value="PGBDSf"/>
</dbReference>
<reference evidence="3 4" key="1">
    <citation type="submission" date="2023-07" db="EMBL/GenBank/DDBJ databases">
        <title>Comparative genomics of wheat-associated soil bacteria to identify genetic determinants of phenazine resistance.</title>
        <authorList>
            <person name="Mouncey N."/>
        </authorList>
    </citation>
    <scope>NUCLEOTIDE SEQUENCE [LARGE SCALE GENOMIC DNA]</scope>
    <source>
        <strain evidence="3 4">W2I16</strain>
    </source>
</reference>
<evidence type="ECO:0000313" key="4">
    <source>
        <dbReference type="Proteomes" id="UP001223072"/>
    </source>
</evidence>
<organism evidence="3 4">
    <name type="scientific">Streptomyces turgidiscabies</name>
    <dbReference type="NCBI Taxonomy" id="85558"/>
    <lineage>
        <taxon>Bacteria</taxon>
        <taxon>Bacillati</taxon>
        <taxon>Actinomycetota</taxon>
        <taxon>Actinomycetes</taxon>
        <taxon>Kitasatosporales</taxon>
        <taxon>Streptomycetaceae</taxon>
        <taxon>Streptomyces</taxon>
    </lineage>
</organism>
<evidence type="ECO:0000256" key="1">
    <source>
        <dbReference type="SAM" id="MobiDB-lite"/>
    </source>
</evidence>
<dbReference type="InterPro" id="IPR002477">
    <property type="entry name" value="Peptidoglycan-bd-like"/>
</dbReference>
<dbReference type="Pfam" id="PF01471">
    <property type="entry name" value="PG_binding_1"/>
    <property type="match status" value="2"/>
</dbReference>
<accession>A0ABU0RJW7</accession>
<proteinExistence type="predicted"/>
<evidence type="ECO:0000259" key="2">
    <source>
        <dbReference type="Pfam" id="PF01471"/>
    </source>
</evidence>
<sequence>MSLRSRLMRRAQVTLIGVAAGGVAAAIAVTPSLADSDFPKLATVAAQTEAGYGPEPEADSKLVTQTGERSTMATATATATLSRDTMINRARTWLTADNGAPVPYSMERNWKDGYRQDCSGYVSMALGLGKPGLNTVGLADPASGATTRLSSVSQLEKGDLLIDYKTTDGDFRHVVIFEKWANTSHSAYWAYEQRGTYGTTHRQLTYGIGSDNYDPFRPVNLGDGGDGGGGQDPSPSVSWPILQSGSEGADVRSAQRLLTARGYTLEADGIFGPDTRSAVIQFQNSRSLAADGVIGPNTWSQLITTVQYGSSGQAVRAAQTQLNVYGYGLAVDGEFGAGTTSAVVAFQENHHLEVDGVIGPETWRTLLGTR</sequence>
<dbReference type="Gene3D" id="3.90.1720.10">
    <property type="entry name" value="endopeptidase domain like (from Nostoc punctiforme)"/>
    <property type="match status" value="1"/>
</dbReference>
<protein>
    <recommendedName>
        <fullName evidence="2">Peptidoglycan binding-like domain-containing protein</fullName>
    </recommendedName>
</protein>
<dbReference type="EMBL" id="JAUSZS010000003">
    <property type="protein sequence ID" value="MDQ0932290.1"/>
    <property type="molecule type" value="Genomic_DNA"/>
</dbReference>
<name>A0ABU0RJW7_9ACTN</name>
<dbReference type="Gene3D" id="1.10.101.10">
    <property type="entry name" value="PGBD-like superfamily/PGBD"/>
    <property type="match status" value="2"/>
</dbReference>
<dbReference type="SUPFAM" id="SSF54001">
    <property type="entry name" value="Cysteine proteinases"/>
    <property type="match status" value="1"/>
</dbReference>
<dbReference type="InterPro" id="IPR036365">
    <property type="entry name" value="PGBD-like_sf"/>
</dbReference>
<evidence type="ECO:0000313" key="3">
    <source>
        <dbReference type="EMBL" id="MDQ0932290.1"/>
    </source>
</evidence>
<feature type="domain" description="Peptidoglycan binding-like" evidence="2">
    <location>
        <begin position="248"/>
        <end position="302"/>
    </location>
</feature>
<dbReference type="SUPFAM" id="SSF47090">
    <property type="entry name" value="PGBD-like"/>
    <property type="match status" value="2"/>
</dbReference>
<dbReference type="InterPro" id="IPR038765">
    <property type="entry name" value="Papain-like_cys_pep_sf"/>
</dbReference>